<organism evidence="12 14">
    <name type="scientific">Streptococcus iniae</name>
    <name type="common">Streptococcus shiloi</name>
    <dbReference type="NCBI Taxonomy" id="1346"/>
    <lineage>
        <taxon>Bacteria</taxon>
        <taxon>Bacillati</taxon>
        <taxon>Bacillota</taxon>
        <taxon>Bacilli</taxon>
        <taxon>Lactobacillales</taxon>
        <taxon>Streptococcaceae</taxon>
        <taxon>Streptococcus</taxon>
    </lineage>
</organism>
<keyword evidence="6" id="KW-0378">Hydrolase</keyword>
<dbReference type="InterPro" id="IPR023364">
    <property type="entry name" value="Trans_sialidase_dom3"/>
</dbReference>
<evidence type="ECO:0000259" key="8">
    <source>
        <dbReference type="Pfam" id="PF02973"/>
    </source>
</evidence>
<dbReference type="Pfam" id="PF04650">
    <property type="entry name" value="YSIRK_signal"/>
    <property type="match status" value="1"/>
</dbReference>
<dbReference type="InterPro" id="IPR026856">
    <property type="entry name" value="Sialidase_fam"/>
</dbReference>
<evidence type="ECO:0000259" key="10">
    <source>
        <dbReference type="Pfam" id="PF13088"/>
    </source>
</evidence>
<dbReference type="EMBL" id="QLQD01000079">
    <property type="protein sequence ID" value="RLU55047.1"/>
    <property type="molecule type" value="Genomic_DNA"/>
</dbReference>
<name>A0A3L8GED0_STRIN</name>
<dbReference type="InterPro" id="IPR013320">
    <property type="entry name" value="ConA-like_dom_sf"/>
</dbReference>
<feature type="domain" description="Sialidase" evidence="10">
    <location>
        <begin position="539"/>
        <end position="771"/>
    </location>
</feature>
<dbReference type="PANTHER" id="PTHR10628:SF30">
    <property type="entry name" value="EXO-ALPHA-SIALIDASE"/>
    <property type="match status" value="1"/>
</dbReference>
<dbReference type="AlphaFoldDB" id="A0A3L8GED0"/>
<dbReference type="Proteomes" id="UP000025245">
    <property type="component" value="Chromosome"/>
</dbReference>
<evidence type="ECO:0000256" key="2">
    <source>
        <dbReference type="ARBA" id="ARBA00009348"/>
    </source>
</evidence>
<dbReference type="GO" id="GO:0004308">
    <property type="term" value="F:exo-alpha-sialidase activity"/>
    <property type="evidence" value="ECO:0007669"/>
    <property type="project" value="UniProtKB-EC"/>
</dbReference>
<evidence type="ECO:0000313" key="13">
    <source>
        <dbReference type="Proteomes" id="UP000025245"/>
    </source>
</evidence>
<dbReference type="KEGG" id="sio:DW64_09145"/>
<dbReference type="NCBIfam" id="TIGR01168">
    <property type="entry name" value="YSIRK_signal"/>
    <property type="match status" value="1"/>
</dbReference>
<keyword evidence="5" id="KW-0677">Repeat</keyword>
<keyword evidence="7" id="KW-0326">Glycosidase</keyword>
<evidence type="ECO:0000313" key="11">
    <source>
        <dbReference type="EMBL" id="AHY16600.1"/>
    </source>
</evidence>
<dbReference type="GO" id="GO:0016020">
    <property type="term" value="C:membrane"/>
    <property type="evidence" value="ECO:0007669"/>
    <property type="project" value="TreeGrafter"/>
</dbReference>
<feature type="domain" description="Glycoside hydrolase family 33 N-terminal" evidence="8">
    <location>
        <begin position="148"/>
        <end position="319"/>
    </location>
</feature>
<reference evidence="12 14" key="2">
    <citation type="submission" date="2018-06" db="EMBL/GenBank/DDBJ databases">
        <title>Mutators as drivers of adaptation in pathogenic bacteria and a risk factor for host jumps and vaccine escape.</title>
        <authorList>
            <person name="Barnes A.C."/>
            <person name="Silayeva O."/>
        </authorList>
    </citation>
    <scope>NUCLEOTIDE SEQUENCE [LARGE SCALE GENOMIC DNA]</scope>
    <source>
        <strain evidence="12 14">QMA0445</strain>
    </source>
</reference>
<dbReference type="PANTHER" id="PTHR10628">
    <property type="entry name" value="SIALIDASE"/>
    <property type="match status" value="1"/>
</dbReference>
<dbReference type="KEGG" id="siz:SI82_09135"/>
<dbReference type="Gene3D" id="2.60.120.200">
    <property type="match status" value="1"/>
</dbReference>
<feature type="domain" description="YSIRK Gram-positive signal peptide" evidence="9">
    <location>
        <begin position="10"/>
        <end position="35"/>
    </location>
</feature>
<dbReference type="InterPro" id="IPR011040">
    <property type="entry name" value="Sialidase"/>
</dbReference>
<dbReference type="Gene3D" id="2.40.220.10">
    <property type="entry name" value="Intramolecular Trans-sialidase, Domain 3"/>
    <property type="match status" value="1"/>
</dbReference>
<dbReference type="EC" id="3.2.1.18" evidence="3"/>
<evidence type="ECO:0000256" key="6">
    <source>
        <dbReference type="ARBA" id="ARBA00022801"/>
    </source>
</evidence>
<dbReference type="InterPro" id="IPR004124">
    <property type="entry name" value="Glyco_hydro_33_N"/>
</dbReference>
<dbReference type="Pfam" id="PF02973">
    <property type="entry name" value="Sialidase"/>
    <property type="match status" value="1"/>
</dbReference>
<dbReference type="SUPFAM" id="SSF49899">
    <property type="entry name" value="Concanavalin A-like lectins/glucanases"/>
    <property type="match status" value="1"/>
</dbReference>
<dbReference type="GO" id="GO:0005737">
    <property type="term" value="C:cytoplasm"/>
    <property type="evidence" value="ECO:0007669"/>
    <property type="project" value="TreeGrafter"/>
</dbReference>
<dbReference type="RefSeq" id="WP_003102273.1">
    <property type="nucleotide sequence ID" value="NZ_CP010783.1"/>
</dbReference>
<dbReference type="KEGG" id="siq:DQ08_09165"/>
<accession>A0A3L8GED0</accession>
<dbReference type="Gene3D" id="2.120.10.10">
    <property type="match status" value="1"/>
</dbReference>
<dbReference type="GeneID" id="35765058"/>
<sequence>MNKNSKKLFEKRQRFSIRRLSIGVGSVLIGICLFGTPLVSAEELRPTQPGLVTSSVTDLSPASHQKESDITQVNDLKVSDKAIVETEPTLSVTDNTIRLDLSNDDKKRKEILSEGQFASDQVQQANPIAEAYKENEVFKIDNQVLQKNSKIDLSEHLDALKKLDSATIYAEIKTPEDMDDFMTWFSVSTSANENERFYLYITKEGVVGVEGADNANKPFYKSFTSASQRVKPSEWNALAFVINQEAQKVQIYVNGILSQEDSTSTQFIKDLANPEFAQIGQTQRGRSNKWGFSHFDIKNFTVYNRALSETEVGDRSQLFIRGKNHVTLAEGAELSDKQDVYQSGYIKRKNQDGVYAYRIPALLKTDKGTLIAGADERFNHSSDWGNIGMVIRRSEDNGKTWSDRNTLVNLRDNPKAAVAEENSPVNIDMVLVQDPTSKRIFSIYDMFPEGRGIFGMSKKQEVEYTKHGDKTYMNLYREDGKGDGVYTIREGGYVYTPQGAKTNYRVITASDKKDRSDLGDLYQDQDLIGNVYFTSHKTSPFRIAKSNYLWLSYSDDDGKTWSSPRDITSMVRSPEMKFLGVGPGTGIVLKYGEHKGRIIVPTYSTNWKSHLDGSQSSRVIYSDDHGLTWQMGAAVNDNRVTKSGQKIHSATMAIEKEQNTESVAVQLKNGDIKLFVRNKTGKLQVATSKDGGQTWQNDLDRYQAVNDVYVQLSAIALERDGKEYIVLANANGPDRNNGYVRLAEVQADGSLKWLHHRLVQKGAFAYNSLQQIGKDDFALLYEHKEAGQNDFTLSLKTFNWKFLTEDPVYDTVTVDGVEQLSDNQVAVHFTHAVFATNQPDLTLANDQKMTFLFQKDAKTVIYHLDPKDFGQKITTASLADISNHFGLKVSLLAQLPHHKKGM</sequence>
<dbReference type="CDD" id="cd15482">
    <property type="entry name" value="Sialidase_non-viral"/>
    <property type="match status" value="1"/>
</dbReference>
<dbReference type="GO" id="GO:0006689">
    <property type="term" value="P:ganglioside catabolic process"/>
    <property type="evidence" value="ECO:0007669"/>
    <property type="project" value="TreeGrafter"/>
</dbReference>
<dbReference type="Proteomes" id="UP000269148">
    <property type="component" value="Unassembled WGS sequence"/>
</dbReference>
<dbReference type="GO" id="GO:0009313">
    <property type="term" value="P:oligosaccharide catabolic process"/>
    <property type="evidence" value="ECO:0007669"/>
    <property type="project" value="TreeGrafter"/>
</dbReference>
<evidence type="ECO:0000313" key="12">
    <source>
        <dbReference type="EMBL" id="RLU55047.1"/>
    </source>
</evidence>
<proteinExistence type="inferred from homology"/>
<evidence type="ECO:0000256" key="1">
    <source>
        <dbReference type="ARBA" id="ARBA00000427"/>
    </source>
</evidence>
<dbReference type="InterPro" id="IPR005877">
    <property type="entry name" value="YSIRK_signal_dom"/>
</dbReference>
<dbReference type="Pfam" id="PF13088">
    <property type="entry name" value="BNR_2"/>
    <property type="match status" value="1"/>
</dbReference>
<dbReference type="SMR" id="A0A3L8GED0"/>
<dbReference type="OrthoDB" id="7294637at2"/>
<comment type="catalytic activity">
    <reaction evidence="1">
        <text>Hydrolysis of alpha-(2-&gt;3)-, alpha-(2-&gt;6)-, alpha-(2-&gt;8)- glycosidic linkages of terminal sialic acid residues in oligosaccharides, glycoproteins, glycolipids, colominic acid and synthetic substrates.</text>
        <dbReference type="EC" id="3.2.1.18"/>
    </reaction>
</comment>
<evidence type="ECO:0000313" key="14">
    <source>
        <dbReference type="Proteomes" id="UP000269148"/>
    </source>
</evidence>
<dbReference type="InterPro" id="IPR036278">
    <property type="entry name" value="Sialidase_sf"/>
</dbReference>
<keyword evidence="4" id="KW-0732">Signal</keyword>
<dbReference type="STRING" id="1346.BMF34_09145"/>
<comment type="similarity">
    <text evidence="2">Belongs to the glycosyl hydrolase 33 family.</text>
</comment>
<protein>
    <recommendedName>
        <fullName evidence="3">exo-alpha-sialidase</fullName>
        <ecNumber evidence="3">3.2.1.18</ecNumber>
    </recommendedName>
</protein>
<dbReference type="EMBL" id="CP007586">
    <property type="protein sequence ID" value="AHY16600.1"/>
    <property type="molecule type" value="Genomic_DNA"/>
</dbReference>
<gene>
    <name evidence="12" type="ORF">DIY07_09240</name>
    <name evidence="11" type="ORF">DQ08_09165</name>
</gene>
<evidence type="ECO:0000256" key="5">
    <source>
        <dbReference type="ARBA" id="ARBA00022737"/>
    </source>
</evidence>
<evidence type="ECO:0000259" key="9">
    <source>
        <dbReference type="Pfam" id="PF04650"/>
    </source>
</evidence>
<evidence type="ECO:0000256" key="3">
    <source>
        <dbReference type="ARBA" id="ARBA00012733"/>
    </source>
</evidence>
<evidence type="ECO:0000256" key="4">
    <source>
        <dbReference type="ARBA" id="ARBA00022729"/>
    </source>
</evidence>
<keyword evidence="13" id="KW-1185">Reference proteome</keyword>
<evidence type="ECO:0000256" key="7">
    <source>
        <dbReference type="ARBA" id="ARBA00023295"/>
    </source>
</evidence>
<dbReference type="SUPFAM" id="SSF50939">
    <property type="entry name" value="Sialidases"/>
    <property type="match status" value="1"/>
</dbReference>
<reference evidence="11 13" key="1">
    <citation type="journal article" date="2014" name="Genome Announc.">
        <title>Complete Genome Sequence of a Virulent Strain, Streptococcus iniae ISET0901, Isolated from Diseased Tilapia.</title>
        <authorList>
            <person name="Pridgeon J.W."/>
            <person name="Zhang D."/>
            <person name="Zhang L."/>
        </authorList>
    </citation>
    <scope>NUCLEOTIDE SEQUENCE [LARGE SCALE GENOMIC DNA]</scope>
    <source>
        <strain evidence="11 13">ISET0901</strain>
    </source>
</reference>